<feature type="region of interest" description="Disordered" evidence="1">
    <location>
        <begin position="13"/>
        <end position="236"/>
    </location>
</feature>
<feature type="compositionally biased region" description="Acidic residues" evidence="1">
    <location>
        <begin position="72"/>
        <end position="111"/>
    </location>
</feature>
<accession>A0A3N4I8Z5</accession>
<name>A0A3N4I8Z5_ASCIM</name>
<organism evidence="2 3">
    <name type="scientific">Ascobolus immersus RN42</name>
    <dbReference type="NCBI Taxonomy" id="1160509"/>
    <lineage>
        <taxon>Eukaryota</taxon>
        <taxon>Fungi</taxon>
        <taxon>Dikarya</taxon>
        <taxon>Ascomycota</taxon>
        <taxon>Pezizomycotina</taxon>
        <taxon>Pezizomycetes</taxon>
        <taxon>Pezizales</taxon>
        <taxon>Ascobolaceae</taxon>
        <taxon>Ascobolus</taxon>
    </lineage>
</organism>
<proteinExistence type="predicted"/>
<dbReference type="AlphaFoldDB" id="A0A3N4I8Z5"/>
<dbReference type="EMBL" id="ML119670">
    <property type="protein sequence ID" value="RPA82553.1"/>
    <property type="molecule type" value="Genomic_DNA"/>
</dbReference>
<feature type="compositionally biased region" description="Acidic residues" evidence="1">
    <location>
        <begin position="412"/>
        <end position="425"/>
    </location>
</feature>
<protein>
    <submittedName>
        <fullName evidence="2">Uncharacterized protein</fullName>
    </submittedName>
</protein>
<feature type="compositionally biased region" description="Polar residues" evidence="1">
    <location>
        <begin position="19"/>
        <end position="34"/>
    </location>
</feature>
<feature type="compositionally biased region" description="Acidic residues" evidence="1">
    <location>
        <begin position="218"/>
        <end position="232"/>
    </location>
</feature>
<evidence type="ECO:0000313" key="3">
    <source>
        <dbReference type="Proteomes" id="UP000275078"/>
    </source>
</evidence>
<dbReference type="Proteomes" id="UP000275078">
    <property type="component" value="Unassembled WGS sequence"/>
</dbReference>
<gene>
    <name evidence="2" type="ORF">BJ508DRAFT_325296</name>
</gene>
<evidence type="ECO:0000256" key="1">
    <source>
        <dbReference type="SAM" id="MobiDB-lite"/>
    </source>
</evidence>
<feature type="compositionally biased region" description="Polar residues" evidence="1">
    <location>
        <begin position="56"/>
        <end position="67"/>
    </location>
</feature>
<feature type="compositionally biased region" description="Acidic residues" evidence="1">
    <location>
        <begin position="476"/>
        <end position="514"/>
    </location>
</feature>
<evidence type="ECO:0000313" key="2">
    <source>
        <dbReference type="EMBL" id="RPA82553.1"/>
    </source>
</evidence>
<feature type="compositionally biased region" description="Acidic residues" evidence="1">
    <location>
        <begin position="434"/>
        <end position="443"/>
    </location>
</feature>
<feature type="compositionally biased region" description="Acidic residues" evidence="1">
    <location>
        <begin position="120"/>
        <end position="155"/>
    </location>
</feature>
<sequence length="562" mass="60765">MTTQYVLSAYTPHQLAANGLSSSPPIVTSPSDRPTTFTTTVKPTDQAPPTHLNAPVLQTSYHSSRCNTSDEASIDGEDDDAEDGDYDEEDDEEYESEEETSSDDDGWDSEYSEGSAVDEFAAEELVVEAPAEIEEETELEAPGEMEEEAETDIEENVAAGEGVVHMFGELSLEEEDEDDESYDEEYDSEEESSDDDGWDSEYDEGSAVDEFEGRDLGELEDEEAETDVEEMVDGERTVNVFVSSTLQPDGEREINVHVSVAGTKEEASAPSSSTDSAPKKLSVFGTPRSVSPVIPPSTSLFRSATAPEIPVTTTEEPKKLSVFGTSKSVSPVVPTVTRTGSLFGTSSPIASLSRQTSAKKPVIASAEQVNDIFKPSGVLLSDTPIATPATLTVNASAPSASIEITIPTSTKDDDDEAEENDDSYNEESSSGYSSDDDGWDSEYSEGSAIDEFGGQLVTRVEEAIPPSSTLQLLVPTEEDEEDDGDFQDGEESDDEESSDDGWDSEYSEGSAVDEFEARNLDALVREAEAEVEMDQLVEESRRMNAVTVEEMAGGMQWGFEVR</sequence>
<feature type="compositionally biased region" description="Acidic residues" evidence="1">
    <location>
        <begin position="171"/>
        <end position="210"/>
    </location>
</feature>
<reference evidence="2 3" key="1">
    <citation type="journal article" date="2018" name="Nat. Ecol. Evol.">
        <title>Pezizomycetes genomes reveal the molecular basis of ectomycorrhizal truffle lifestyle.</title>
        <authorList>
            <person name="Murat C."/>
            <person name="Payen T."/>
            <person name="Noel B."/>
            <person name="Kuo A."/>
            <person name="Morin E."/>
            <person name="Chen J."/>
            <person name="Kohler A."/>
            <person name="Krizsan K."/>
            <person name="Balestrini R."/>
            <person name="Da Silva C."/>
            <person name="Montanini B."/>
            <person name="Hainaut M."/>
            <person name="Levati E."/>
            <person name="Barry K.W."/>
            <person name="Belfiori B."/>
            <person name="Cichocki N."/>
            <person name="Clum A."/>
            <person name="Dockter R.B."/>
            <person name="Fauchery L."/>
            <person name="Guy J."/>
            <person name="Iotti M."/>
            <person name="Le Tacon F."/>
            <person name="Lindquist E.A."/>
            <person name="Lipzen A."/>
            <person name="Malagnac F."/>
            <person name="Mello A."/>
            <person name="Molinier V."/>
            <person name="Miyauchi S."/>
            <person name="Poulain J."/>
            <person name="Riccioni C."/>
            <person name="Rubini A."/>
            <person name="Sitrit Y."/>
            <person name="Splivallo R."/>
            <person name="Traeger S."/>
            <person name="Wang M."/>
            <person name="Zifcakova L."/>
            <person name="Wipf D."/>
            <person name="Zambonelli A."/>
            <person name="Paolocci F."/>
            <person name="Nowrousian M."/>
            <person name="Ottonello S."/>
            <person name="Baldrian P."/>
            <person name="Spatafora J.W."/>
            <person name="Henrissat B."/>
            <person name="Nagy L.G."/>
            <person name="Aury J.M."/>
            <person name="Wincker P."/>
            <person name="Grigoriev I.V."/>
            <person name="Bonfante P."/>
            <person name="Martin F.M."/>
        </authorList>
    </citation>
    <scope>NUCLEOTIDE SEQUENCE [LARGE SCALE GENOMIC DNA]</scope>
    <source>
        <strain evidence="2 3">RN42</strain>
    </source>
</reference>
<feature type="region of interest" description="Disordered" evidence="1">
    <location>
        <begin position="262"/>
        <end position="288"/>
    </location>
</feature>
<feature type="region of interest" description="Disordered" evidence="1">
    <location>
        <begin position="392"/>
        <end position="515"/>
    </location>
</feature>
<keyword evidence="3" id="KW-1185">Reference proteome</keyword>